<accession>A0A561W4J5</accession>
<evidence type="ECO:0000313" key="1">
    <source>
        <dbReference type="EMBL" id="TWG18786.1"/>
    </source>
</evidence>
<dbReference type="AlphaFoldDB" id="A0A561W4J5"/>
<sequence>MLPADEAAFGDALAPAIADLGQWETHDQRARTIRLHDSLPAALHHDRTQAFLRLLGRDGGTVGPLIQYLHTSVVTTDEAVLTATGGRYRATAERPEAMSPGRLAFKWFPGDEADCVQRDFVVLVDAAWKALQAVTSPHVETVEGRHLRRYRVGSAAKAWVLDRPDLLLHDHALRLRIRPVRRVPDVVSAD</sequence>
<dbReference type="OrthoDB" id="3631996at2"/>
<keyword evidence="2" id="KW-1185">Reference proteome</keyword>
<protein>
    <submittedName>
        <fullName evidence="1">Uncharacterized protein</fullName>
    </submittedName>
</protein>
<dbReference type="EMBL" id="VIWZ01000001">
    <property type="protein sequence ID" value="TWG18786.1"/>
    <property type="molecule type" value="Genomic_DNA"/>
</dbReference>
<dbReference type="Proteomes" id="UP000317685">
    <property type="component" value="Unassembled WGS sequence"/>
</dbReference>
<organism evidence="1 2">
    <name type="scientific">Micromonospora taraxaci</name>
    <dbReference type="NCBI Taxonomy" id="1316803"/>
    <lineage>
        <taxon>Bacteria</taxon>
        <taxon>Bacillati</taxon>
        <taxon>Actinomycetota</taxon>
        <taxon>Actinomycetes</taxon>
        <taxon>Micromonosporales</taxon>
        <taxon>Micromonosporaceae</taxon>
        <taxon>Micromonospora</taxon>
    </lineage>
</organism>
<evidence type="ECO:0000313" key="2">
    <source>
        <dbReference type="Proteomes" id="UP000317685"/>
    </source>
</evidence>
<dbReference type="GeneID" id="300129661"/>
<proteinExistence type="predicted"/>
<name>A0A561W4J5_9ACTN</name>
<dbReference type="RefSeq" id="WP_145783070.1">
    <property type="nucleotide sequence ID" value="NZ_VIWZ01000001.1"/>
</dbReference>
<comment type="caution">
    <text evidence="1">The sequence shown here is derived from an EMBL/GenBank/DDBJ whole genome shotgun (WGS) entry which is preliminary data.</text>
</comment>
<reference evidence="1 2" key="1">
    <citation type="submission" date="2019-06" db="EMBL/GenBank/DDBJ databases">
        <title>Sequencing the genomes of 1000 actinobacteria strains.</title>
        <authorList>
            <person name="Klenk H.-P."/>
        </authorList>
    </citation>
    <scope>NUCLEOTIDE SEQUENCE [LARGE SCALE GENOMIC DNA]</scope>
    <source>
        <strain evidence="1 2">DSM 45885</strain>
    </source>
</reference>
<gene>
    <name evidence="1" type="ORF">FHU34_114134</name>
</gene>